<gene>
    <name evidence="1" type="ORF">RHMOL_Rhmol08G0020200</name>
</gene>
<organism evidence="1 2">
    <name type="scientific">Rhododendron molle</name>
    <name type="common">Chinese azalea</name>
    <name type="synonym">Azalea mollis</name>
    <dbReference type="NCBI Taxonomy" id="49168"/>
    <lineage>
        <taxon>Eukaryota</taxon>
        <taxon>Viridiplantae</taxon>
        <taxon>Streptophyta</taxon>
        <taxon>Embryophyta</taxon>
        <taxon>Tracheophyta</taxon>
        <taxon>Spermatophyta</taxon>
        <taxon>Magnoliopsida</taxon>
        <taxon>eudicotyledons</taxon>
        <taxon>Gunneridae</taxon>
        <taxon>Pentapetalae</taxon>
        <taxon>asterids</taxon>
        <taxon>Ericales</taxon>
        <taxon>Ericaceae</taxon>
        <taxon>Ericoideae</taxon>
        <taxon>Rhodoreae</taxon>
        <taxon>Rhododendron</taxon>
    </lineage>
</organism>
<evidence type="ECO:0000313" key="1">
    <source>
        <dbReference type="EMBL" id="KAI8540888.1"/>
    </source>
</evidence>
<comment type="caution">
    <text evidence="1">The sequence shown here is derived from an EMBL/GenBank/DDBJ whole genome shotgun (WGS) entry which is preliminary data.</text>
</comment>
<reference evidence="1" key="1">
    <citation type="submission" date="2022-02" db="EMBL/GenBank/DDBJ databases">
        <title>Plant Genome Project.</title>
        <authorList>
            <person name="Zhang R.-G."/>
        </authorList>
    </citation>
    <scope>NUCLEOTIDE SEQUENCE</scope>
    <source>
        <strain evidence="1">AT1</strain>
    </source>
</reference>
<dbReference type="Proteomes" id="UP001062846">
    <property type="component" value="Chromosome 8"/>
</dbReference>
<protein>
    <submittedName>
        <fullName evidence="1">Uncharacterized protein</fullName>
    </submittedName>
</protein>
<evidence type="ECO:0000313" key="2">
    <source>
        <dbReference type="Proteomes" id="UP001062846"/>
    </source>
</evidence>
<dbReference type="EMBL" id="CM046395">
    <property type="protein sequence ID" value="KAI8540888.1"/>
    <property type="molecule type" value="Genomic_DNA"/>
</dbReference>
<sequence>MVSSTPKPVPRQFPLPSLSSLLTLQAMALLGDDGRGYDLARKLESHGVWRSWLGDSLYPSFVMFLSSPSSWEAFMRADDSKSRAQIQLQLRARALLFDKASVSLFLYSSSSSSTPVSKLNPNYLQLHGDDVYFTLEDYAQERDGVVATKTVAASKLPTKAGISTGSRYGEKDTDGISQKFRHEELPETWYAHFFEKYRATKPYRLSVVDRETDRRTPEQMCTYLRILDKHKRRRVAFKEDEINGFGNRMPENASNMLQNSAIVDSDAIDDETYFFPEMMFPLNCVPDSALPSTIRVKENHKVEFNGVLDTLPQVMTRNPIMIERLGIRPELLGMEQRGNQRRGRNGSEGNKKLLGQEQASELTRKVIARMLSNVGFEASSEVPMEVFSQLLSCHMSKLGHILKVLADSYRKQCSAVELLKMFLQTAGYSSNLGPLAELVKDSTRNSMQHSQQQMQVIQSQMQSHQQASLRQSQHIQRQMHPQMQPQQQQQMVHPQNLAFQQQQLMRRRQQVTPRPGMNVNMENVRPLVEVKLENPSEFPMDSNPFGTMNARHPQMQQFRQQQQQQIAALSNFHPQPTTQFRQLASTQIPQVQTPNMSTVRAQPVKVEGFQELMGGDASLKHDSEENKLTSPSK</sequence>
<proteinExistence type="predicted"/>
<keyword evidence="2" id="KW-1185">Reference proteome</keyword>
<accession>A0ACC0MIP1</accession>
<name>A0ACC0MIP1_RHOML</name>